<name>A0A1B2JH28_PICPA</name>
<gene>
    <name evidence="4" type="ORF">ATY40_BA7504610</name>
</gene>
<comment type="similarity">
    <text evidence="1">Belongs to the AAR2 family.</text>
</comment>
<dbReference type="Gene3D" id="2.60.34.20">
    <property type="match status" value="1"/>
</dbReference>
<evidence type="ECO:0000313" key="5">
    <source>
        <dbReference type="Proteomes" id="UP000094565"/>
    </source>
</evidence>
<reference evidence="4 5" key="1">
    <citation type="submission" date="2016-02" db="EMBL/GenBank/DDBJ databases">
        <title>Comparative genomic and transcriptomic foundation for Pichia pastoris.</title>
        <authorList>
            <person name="Love K.R."/>
            <person name="Shah K.A."/>
            <person name="Whittaker C.A."/>
            <person name="Wu J."/>
            <person name="Bartlett M.C."/>
            <person name="Ma D."/>
            <person name="Leeson R.L."/>
            <person name="Priest M."/>
            <person name="Young S.K."/>
            <person name="Love J.C."/>
        </authorList>
    </citation>
    <scope>NUCLEOTIDE SEQUENCE [LARGE SCALE GENOMIC DNA]</scope>
    <source>
        <strain evidence="4 5">ATCC 28485</strain>
    </source>
</reference>
<dbReference type="InterPro" id="IPR038516">
    <property type="entry name" value="AAR2_N_sf"/>
</dbReference>
<evidence type="ECO:0000259" key="3">
    <source>
        <dbReference type="Pfam" id="PF20981"/>
    </source>
</evidence>
<dbReference type="Pfam" id="PF20981">
    <property type="entry name" value="AAR2_1st"/>
    <property type="match status" value="1"/>
</dbReference>
<dbReference type="InterPro" id="IPR033647">
    <property type="entry name" value="Aar2_N"/>
</dbReference>
<evidence type="ECO:0000259" key="2">
    <source>
        <dbReference type="Pfam" id="PF05282"/>
    </source>
</evidence>
<sequence length="355" mass="40771">MFNVLLDLPKTFSVGIDGNFLSSENSPFQLKGIKLVEPGVHFIHLEDLNLNLRSGIWINGKDDHTIVIDIKDGISDLSVFVLNHMTREMIVRPSSDPEDVDYSMEVSKILDTMSENFPLMVNYSSLNTKHPHWESLTKYISFPRLLDVLQGNSWFTFPISTLDASKQENEYLIDKLSKTSIEKNPDRIIESLRKDDYQMRFSTIEFNKTARPNATASQVTQDSMDKSWFVETKLLPGLLLEFQLSFLLFMILNNASAASHWVNIIKIMLNCDSLVEIKENLFMEFFDCLSIQLKIIPEELVASSDSMVNLQALKASLTTFNETIESPKVRRSFNKVKDTLKLQFQFEDIDFLDDI</sequence>
<dbReference type="Pfam" id="PF05282">
    <property type="entry name" value="AAR2"/>
    <property type="match status" value="1"/>
</dbReference>
<dbReference type="AlphaFoldDB" id="A0A1B2JH28"/>
<dbReference type="OrthoDB" id="201752at2759"/>
<dbReference type="Gene3D" id="1.25.40.550">
    <property type="entry name" value="Aar2, C-terminal domain-like"/>
    <property type="match status" value="1"/>
</dbReference>
<dbReference type="InterPro" id="IPR038514">
    <property type="entry name" value="AAR2_C_sf"/>
</dbReference>
<evidence type="ECO:0000313" key="4">
    <source>
        <dbReference type="EMBL" id="ANZ77349.1"/>
    </source>
</evidence>
<dbReference type="Proteomes" id="UP000094565">
    <property type="component" value="Chromosome 4"/>
</dbReference>
<feature type="domain" description="AAR2 N-terminal" evidence="3">
    <location>
        <begin position="4"/>
        <end position="147"/>
    </location>
</feature>
<dbReference type="InterPro" id="IPR007946">
    <property type="entry name" value="AAR2"/>
</dbReference>
<dbReference type="GO" id="GO:0000244">
    <property type="term" value="P:spliceosomal tri-snRNP complex assembly"/>
    <property type="evidence" value="ECO:0007669"/>
    <property type="project" value="TreeGrafter"/>
</dbReference>
<keyword evidence="5" id="KW-1185">Reference proteome</keyword>
<evidence type="ECO:0000256" key="1">
    <source>
        <dbReference type="ARBA" id="ARBA00006281"/>
    </source>
</evidence>
<feature type="domain" description="AAR2 C-terminal" evidence="2">
    <location>
        <begin position="201"/>
        <end position="346"/>
    </location>
</feature>
<protein>
    <submittedName>
        <fullName evidence="4">BA75_04610T0</fullName>
    </submittedName>
</protein>
<accession>A0A1B2JH28</accession>
<dbReference type="EMBL" id="CP014587">
    <property type="protein sequence ID" value="ANZ77349.1"/>
    <property type="molecule type" value="Genomic_DNA"/>
</dbReference>
<dbReference type="PANTHER" id="PTHR12689:SF4">
    <property type="entry name" value="PROTEIN AAR2 HOMOLOG"/>
    <property type="match status" value="1"/>
</dbReference>
<dbReference type="CDD" id="cd13777">
    <property type="entry name" value="Aar2_N"/>
    <property type="match status" value="1"/>
</dbReference>
<proteinExistence type="inferred from homology"/>
<dbReference type="InterPro" id="IPR033648">
    <property type="entry name" value="AAR2_C"/>
</dbReference>
<organism evidence="4 5">
    <name type="scientific">Komagataella pastoris</name>
    <name type="common">Yeast</name>
    <name type="synonym">Pichia pastoris</name>
    <dbReference type="NCBI Taxonomy" id="4922"/>
    <lineage>
        <taxon>Eukaryota</taxon>
        <taxon>Fungi</taxon>
        <taxon>Dikarya</taxon>
        <taxon>Ascomycota</taxon>
        <taxon>Saccharomycotina</taxon>
        <taxon>Pichiomycetes</taxon>
        <taxon>Pichiales</taxon>
        <taxon>Pichiaceae</taxon>
        <taxon>Komagataella</taxon>
    </lineage>
</organism>
<dbReference type="PANTHER" id="PTHR12689">
    <property type="entry name" value="A1 CISTRON SPLICING FACTOR AAR2-RELATED"/>
    <property type="match status" value="1"/>
</dbReference>
<dbReference type="CDD" id="cd13778">
    <property type="entry name" value="Aar2_C"/>
    <property type="match status" value="1"/>
</dbReference>